<reference evidence="14 15" key="1">
    <citation type="journal article" date="2021" name="Sci. Rep.">
        <title>Chromosome anchoring in Senegalese sole (Solea senegalensis) reveals sex-associated markers and genome rearrangements in flatfish.</title>
        <authorList>
            <person name="Guerrero-Cozar I."/>
            <person name="Gomez-Garrido J."/>
            <person name="Berbel C."/>
            <person name="Martinez-Blanch J.F."/>
            <person name="Alioto T."/>
            <person name="Claros M.G."/>
            <person name="Gagnaire P.A."/>
            <person name="Manchado M."/>
        </authorList>
    </citation>
    <scope>NUCLEOTIDE SEQUENCE [LARGE SCALE GENOMIC DNA]</scope>
    <source>
        <strain evidence="14">Sse05_10M</strain>
    </source>
</reference>
<evidence type="ECO:0000256" key="12">
    <source>
        <dbReference type="ARBA" id="ARBA00023180"/>
    </source>
</evidence>
<keyword evidence="15" id="KW-1185">Reference proteome</keyword>
<dbReference type="GO" id="GO:0006493">
    <property type="term" value="P:protein O-linked glycosylation"/>
    <property type="evidence" value="ECO:0007669"/>
    <property type="project" value="TreeGrafter"/>
</dbReference>
<evidence type="ECO:0000256" key="2">
    <source>
        <dbReference type="ARBA" id="ARBA00004922"/>
    </source>
</evidence>
<dbReference type="AlphaFoldDB" id="A0AAV6Q5M8"/>
<keyword evidence="12" id="KW-0325">Glycoprotein</keyword>
<evidence type="ECO:0000256" key="8">
    <source>
        <dbReference type="ARBA" id="ARBA00022989"/>
    </source>
</evidence>
<organism evidence="14 15">
    <name type="scientific">Solea senegalensis</name>
    <name type="common">Senegalese sole</name>
    <dbReference type="NCBI Taxonomy" id="28829"/>
    <lineage>
        <taxon>Eukaryota</taxon>
        <taxon>Metazoa</taxon>
        <taxon>Chordata</taxon>
        <taxon>Craniata</taxon>
        <taxon>Vertebrata</taxon>
        <taxon>Euteleostomi</taxon>
        <taxon>Actinopterygii</taxon>
        <taxon>Neopterygii</taxon>
        <taxon>Teleostei</taxon>
        <taxon>Neoteleostei</taxon>
        <taxon>Acanthomorphata</taxon>
        <taxon>Carangaria</taxon>
        <taxon>Pleuronectiformes</taxon>
        <taxon>Pleuronectoidei</taxon>
        <taxon>Soleidae</taxon>
        <taxon>Solea</taxon>
    </lineage>
</organism>
<evidence type="ECO:0000256" key="7">
    <source>
        <dbReference type="ARBA" id="ARBA00022968"/>
    </source>
</evidence>
<dbReference type="GO" id="GO:0000139">
    <property type="term" value="C:Golgi membrane"/>
    <property type="evidence" value="ECO:0007669"/>
    <property type="project" value="UniProtKB-SubCell"/>
</dbReference>
<keyword evidence="8 13" id="KW-1133">Transmembrane helix</keyword>
<name>A0AAV6Q5M8_SOLSE</name>
<evidence type="ECO:0000256" key="11">
    <source>
        <dbReference type="ARBA" id="ARBA00023136"/>
    </source>
</evidence>
<keyword evidence="7 13" id="KW-0735">Signal-anchor</keyword>
<evidence type="ECO:0000256" key="9">
    <source>
        <dbReference type="ARBA" id="ARBA00023034"/>
    </source>
</evidence>
<comment type="similarity">
    <text evidence="3 13">Belongs to the glycosyltransferase 31 family.</text>
</comment>
<keyword evidence="5" id="KW-0808">Transferase</keyword>
<comment type="caution">
    <text evidence="14">The sequence shown here is derived from an EMBL/GenBank/DDBJ whole genome shotgun (WGS) entry which is preliminary data.</text>
</comment>
<protein>
    <recommendedName>
        <fullName evidence="13">Hexosyltransferase</fullName>
        <ecNumber evidence="13">2.4.1.-</ecNumber>
    </recommendedName>
</protein>
<keyword evidence="6 13" id="KW-0812">Transmembrane</keyword>
<comment type="pathway">
    <text evidence="2">Protein modification; protein glycosylation.</text>
</comment>
<dbReference type="EC" id="2.4.1.-" evidence="13"/>
<keyword evidence="4 13" id="KW-0328">Glycosyltransferase</keyword>
<dbReference type="EMBL" id="JAGKHQ010000019">
    <property type="protein sequence ID" value="KAG7482139.1"/>
    <property type="molecule type" value="Genomic_DNA"/>
</dbReference>
<dbReference type="Pfam" id="PF01762">
    <property type="entry name" value="Galactosyl_T"/>
    <property type="match status" value="1"/>
</dbReference>
<dbReference type="GO" id="GO:0006629">
    <property type="term" value="P:lipid metabolic process"/>
    <property type="evidence" value="ECO:0007669"/>
    <property type="project" value="UniProtKB-KW"/>
</dbReference>
<keyword evidence="11 13" id="KW-0472">Membrane</keyword>
<dbReference type="FunFam" id="3.90.550.50:FF:000001">
    <property type="entry name" value="Hexosyltransferase"/>
    <property type="match status" value="1"/>
</dbReference>
<evidence type="ECO:0000256" key="4">
    <source>
        <dbReference type="ARBA" id="ARBA00022676"/>
    </source>
</evidence>
<sequence length="472" mass="54405">MATECSKNMRIEDSSDSTLTLPQTHHKLCDFGQSFAVAIFLHNKPLVPAHFCRPRPLTQVSHAQVDWDSSSAHSVSLFSLCSVCRTGSRTGFTTHWIDVRLRRYRLAPKRSMWRRRPMLLFPAFFISLFLLRKDFRHMLTFIPGIIKNQVSAESGPYVSPGLYLVEYPYQYHFIMNEPQKCAEQKPFVVLMVHVAPQNRAHRDIIRKTWGSESVVLDKVVTVMFLLGLYTGEGGEQLREQLLQESEEHRDLIQSDFVDCYKNLTIKTMVMMEWLDTYCSNAFYAMKIDSDVFLNVPNLIALLSNAPKSYYMTGRVERGAEVLRNSTSKWFVPEEIYPQYFYPTYALGLGYIMSLDLPKKLAEAAKHIKALYIEDVYVGMCMEHLGIPFTDPPSVLDFNVSPVIYNRCAFHSLIATTVEDHVNLLSLWEHFHSSDTFYCDQFNLNEYVQQSKIRLSGQIHPTPRSTSIIISDQ</sequence>
<gene>
    <name evidence="14" type="ORF">JOB18_014050</name>
</gene>
<evidence type="ECO:0000256" key="1">
    <source>
        <dbReference type="ARBA" id="ARBA00004323"/>
    </source>
</evidence>
<dbReference type="Proteomes" id="UP000693946">
    <property type="component" value="Linkage Group LG7"/>
</dbReference>
<keyword evidence="9 13" id="KW-0333">Golgi apparatus</keyword>
<evidence type="ECO:0000313" key="15">
    <source>
        <dbReference type="Proteomes" id="UP000693946"/>
    </source>
</evidence>
<proteinExistence type="inferred from homology"/>
<evidence type="ECO:0000256" key="3">
    <source>
        <dbReference type="ARBA" id="ARBA00008661"/>
    </source>
</evidence>
<evidence type="ECO:0000256" key="5">
    <source>
        <dbReference type="ARBA" id="ARBA00022679"/>
    </source>
</evidence>
<accession>A0AAV6Q5M8</accession>
<evidence type="ECO:0000313" key="14">
    <source>
        <dbReference type="EMBL" id="KAG7482139.1"/>
    </source>
</evidence>
<dbReference type="PANTHER" id="PTHR11214:SF115">
    <property type="entry name" value="HEXOSYLTRANSFERASE"/>
    <property type="match status" value="1"/>
</dbReference>
<evidence type="ECO:0000256" key="13">
    <source>
        <dbReference type="RuleBase" id="RU363063"/>
    </source>
</evidence>
<keyword evidence="10" id="KW-0443">Lipid metabolism</keyword>
<evidence type="ECO:0000256" key="10">
    <source>
        <dbReference type="ARBA" id="ARBA00023098"/>
    </source>
</evidence>
<evidence type="ECO:0000256" key="6">
    <source>
        <dbReference type="ARBA" id="ARBA00022692"/>
    </source>
</evidence>
<dbReference type="InterPro" id="IPR002659">
    <property type="entry name" value="Glyco_trans_31"/>
</dbReference>
<dbReference type="PANTHER" id="PTHR11214">
    <property type="entry name" value="BETA-1,3-N-ACETYLGLUCOSAMINYLTRANSFERASE"/>
    <property type="match status" value="1"/>
</dbReference>
<comment type="subcellular location">
    <subcellularLocation>
        <location evidence="1 13">Golgi apparatus membrane</location>
        <topology evidence="1 13">Single-pass type II membrane protein</topology>
    </subcellularLocation>
</comment>
<feature type="transmembrane region" description="Helical" evidence="13">
    <location>
        <begin position="113"/>
        <end position="131"/>
    </location>
</feature>
<dbReference type="GO" id="GO:0008499">
    <property type="term" value="F:N-acetyl-beta-D-glucosaminide beta-(1,3)-galactosyltransferase activity"/>
    <property type="evidence" value="ECO:0007669"/>
    <property type="project" value="TreeGrafter"/>
</dbReference>